<organism evidence="2 3">
    <name type="scientific">Aliiroseovarius sediminilitoris</name>
    <dbReference type="NCBI Taxonomy" id="1173584"/>
    <lineage>
        <taxon>Bacteria</taxon>
        <taxon>Pseudomonadati</taxon>
        <taxon>Pseudomonadota</taxon>
        <taxon>Alphaproteobacteria</taxon>
        <taxon>Rhodobacterales</taxon>
        <taxon>Paracoccaceae</taxon>
        <taxon>Aliiroseovarius</taxon>
    </lineage>
</organism>
<dbReference type="RefSeq" id="WP_091431330.1">
    <property type="nucleotide sequence ID" value="NZ_FOJB01000001.1"/>
</dbReference>
<sequence>MTNEQTPEQKAADARAEKITFGIFGGIVLVLVLAFLTMGLTGVGLVAVATVPVIYILLVLMAGGKA</sequence>
<evidence type="ECO:0000313" key="3">
    <source>
        <dbReference type="Proteomes" id="UP000199650"/>
    </source>
</evidence>
<gene>
    <name evidence="2" type="ORF">SAMN05444851_2724</name>
</gene>
<keyword evidence="1" id="KW-0812">Transmembrane</keyword>
<evidence type="ECO:0000313" key="2">
    <source>
        <dbReference type="EMBL" id="SEW28770.1"/>
    </source>
</evidence>
<dbReference type="OrthoDB" id="7873693at2"/>
<dbReference type="AlphaFoldDB" id="A0A1I0QN13"/>
<evidence type="ECO:0000256" key="1">
    <source>
        <dbReference type="SAM" id="Phobius"/>
    </source>
</evidence>
<name>A0A1I0QN13_9RHOB</name>
<dbReference type="EMBL" id="FOJB01000001">
    <property type="protein sequence ID" value="SEW28770.1"/>
    <property type="molecule type" value="Genomic_DNA"/>
</dbReference>
<keyword evidence="1" id="KW-1133">Transmembrane helix</keyword>
<feature type="transmembrane region" description="Helical" evidence="1">
    <location>
        <begin position="19"/>
        <end position="37"/>
    </location>
</feature>
<accession>A0A1I0QN13</accession>
<proteinExistence type="predicted"/>
<feature type="transmembrane region" description="Helical" evidence="1">
    <location>
        <begin position="43"/>
        <end position="63"/>
    </location>
</feature>
<keyword evidence="1" id="KW-0472">Membrane</keyword>
<reference evidence="2 3" key="1">
    <citation type="submission" date="2016-10" db="EMBL/GenBank/DDBJ databases">
        <authorList>
            <person name="de Groot N.N."/>
        </authorList>
    </citation>
    <scope>NUCLEOTIDE SEQUENCE [LARGE SCALE GENOMIC DNA]</scope>
    <source>
        <strain evidence="2 3">DSM 29439</strain>
    </source>
</reference>
<keyword evidence="3" id="KW-1185">Reference proteome</keyword>
<dbReference type="STRING" id="1173584.SAMN05444851_2724"/>
<dbReference type="Proteomes" id="UP000199650">
    <property type="component" value="Unassembled WGS sequence"/>
</dbReference>
<protein>
    <submittedName>
        <fullName evidence="2">Uncharacterized protein</fullName>
    </submittedName>
</protein>